<dbReference type="Proteomes" id="UP001476798">
    <property type="component" value="Unassembled WGS sequence"/>
</dbReference>
<dbReference type="EMBL" id="JAHRIO010036018">
    <property type="protein sequence ID" value="MEQ2170158.1"/>
    <property type="molecule type" value="Genomic_DNA"/>
</dbReference>
<proteinExistence type="predicted"/>
<evidence type="ECO:0000256" key="1">
    <source>
        <dbReference type="SAM" id="MobiDB-lite"/>
    </source>
</evidence>
<gene>
    <name evidence="2" type="ORF">GOODEAATRI_032422</name>
</gene>
<evidence type="ECO:0000313" key="2">
    <source>
        <dbReference type="EMBL" id="MEQ2170158.1"/>
    </source>
</evidence>
<organism evidence="2 3">
    <name type="scientific">Goodea atripinnis</name>
    <dbReference type="NCBI Taxonomy" id="208336"/>
    <lineage>
        <taxon>Eukaryota</taxon>
        <taxon>Metazoa</taxon>
        <taxon>Chordata</taxon>
        <taxon>Craniata</taxon>
        <taxon>Vertebrata</taxon>
        <taxon>Euteleostomi</taxon>
        <taxon>Actinopterygii</taxon>
        <taxon>Neopterygii</taxon>
        <taxon>Teleostei</taxon>
        <taxon>Neoteleostei</taxon>
        <taxon>Acanthomorphata</taxon>
        <taxon>Ovalentaria</taxon>
        <taxon>Atherinomorphae</taxon>
        <taxon>Cyprinodontiformes</taxon>
        <taxon>Goodeidae</taxon>
        <taxon>Goodea</taxon>
    </lineage>
</organism>
<feature type="region of interest" description="Disordered" evidence="1">
    <location>
        <begin position="37"/>
        <end position="73"/>
    </location>
</feature>
<keyword evidence="3" id="KW-1185">Reference proteome</keyword>
<feature type="compositionally biased region" description="Low complexity" evidence="1">
    <location>
        <begin position="46"/>
        <end position="60"/>
    </location>
</feature>
<accession>A0ABV0NHX8</accession>
<protein>
    <recommendedName>
        <fullName evidence="4">MHC class I antigen</fullName>
    </recommendedName>
</protein>
<name>A0ABV0NHX8_9TELE</name>
<comment type="caution">
    <text evidence="2">The sequence shown here is derived from an EMBL/GenBank/DDBJ whole genome shotgun (WGS) entry which is preliminary data.</text>
</comment>
<evidence type="ECO:0000313" key="3">
    <source>
        <dbReference type="Proteomes" id="UP001476798"/>
    </source>
</evidence>
<reference evidence="2 3" key="1">
    <citation type="submission" date="2021-06" db="EMBL/GenBank/DDBJ databases">
        <authorList>
            <person name="Palmer J.M."/>
        </authorList>
    </citation>
    <scope>NUCLEOTIDE SEQUENCE [LARGE SCALE GENOMIC DNA]</scope>
    <source>
        <strain evidence="2 3">GA_2019</strain>
        <tissue evidence="2">Muscle</tissue>
    </source>
</reference>
<evidence type="ECO:0008006" key="4">
    <source>
        <dbReference type="Google" id="ProtNLM"/>
    </source>
</evidence>
<sequence>MPQAPAGLAGPVRGVGGPSQQVFMVIQLAEVRRYDGPASWHAAPDGSSNGNASRSGSWRSDGNASSRHEAAAPWDERSAVQLISWQLGLTNY</sequence>